<comment type="caution">
    <text evidence="1">The sequence shown here is derived from an EMBL/GenBank/DDBJ whole genome shotgun (WGS) entry which is preliminary data.</text>
</comment>
<accession>A0A8B3CQG7</accession>
<evidence type="ECO:0000313" key="1">
    <source>
        <dbReference type="EMBL" id="RHX86208.1"/>
    </source>
</evidence>
<organism evidence="1 2">
    <name type="scientific">Leptospira stimsonii</name>
    <dbReference type="NCBI Taxonomy" id="2202203"/>
    <lineage>
        <taxon>Bacteria</taxon>
        <taxon>Pseudomonadati</taxon>
        <taxon>Spirochaetota</taxon>
        <taxon>Spirochaetia</taxon>
        <taxon>Leptospirales</taxon>
        <taxon>Leptospiraceae</taxon>
        <taxon>Leptospira</taxon>
    </lineage>
</organism>
<gene>
    <name evidence="1" type="ORF">DLM78_10145</name>
</gene>
<proteinExistence type="predicted"/>
<name>A0A8B3CQG7_9LEPT</name>
<dbReference type="EMBL" id="QHCS01000002">
    <property type="protein sequence ID" value="RHX86208.1"/>
    <property type="molecule type" value="Genomic_DNA"/>
</dbReference>
<dbReference type="Proteomes" id="UP000266669">
    <property type="component" value="Unassembled WGS sequence"/>
</dbReference>
<evidence type="ECO:0000313" key="2">
    <source>
        <dbReference type="Proteomes" id="UP000266669"/>
    </source>
</evidence>
<dbReference type="AlphaFoldDB" id="A0A8B3CQG7"/>
<protein>
    <submittedName>
        <fullName evidence="1">Uncharacterized protein</fullName>
    </submittedName>
</protein>
<sequence>MRERKQEFPRLSNSTVFLNLESTYPENVGTLTNFEILRLIQDRTRKEIRSFCGNSHKYILIF</sequence>
<reference evidence="2" key="1">
    <citation type="submission" date="2018-05" db="EMBL/GenBank/DDBJ databases">
        <title>Leptospira yasudae sp. nov. and Leptospira stimsonii sp. nov., two pathogenic species of the genus Leptospira isolated from environmental sources.</title>
        <authorList>
            <person name="Casanovas-Massana A."/>
            <person name="Hamond C."/>
            <person name="Santos L.A."/>
            <person name="Hacker K.P."/>
            <person name="Balassiano I."/>
            <person name="Medeiros M.A."/>
            <person name="Reis M.G."/>
            <person name="Ko A.I."/>
            <person name="Wunder E.A."/>
        </authorList>
    </citation>
    <scope>NUCLEOTIDE SEQUENCE [LARGE SCALE GENOMIC DNA]</scope>
    <source>
        <strain evidence="2">AMB6-RJ</strain>
    </source>
</reference>